<dbReference type="SUPFAM" id="SSF110581">
    <property type="entry name" value="Indigoidine synthase A-like"/>
    <property type="match status" value="1"/>
</dbReference>
<keyword evidence="4" id="KW-0456">Lyase</keyword>
<evidence type="ECO:0000256" key="4">
    <source>
        <dbReference type="ARBA" id="ARBA00023239"/>
    </source>
</evidence>
<dbReference type="PANTHER" id="PTHR42909">
    <property type="entry name" value="ZGC:136858"/>
    <property type="match status" value="1"/>
</dbReference>
<dbReference type="Pfam" id="PF04227">
    <property type="entry name" value="Indigoidine_A"/>
    <property type="match status" value="1"/>
</dbReference>
<protein>
    <recommendedName>
        <fullName evidence="8">Pseudouridine-5'-phosphate glycosidase</fullName>
    </recommendedName>
</protein>
<proteinExistence type="predicted"/>
<dbReference type="PANTHER" id="PTHR42909:SF1">
    <property type="entry name" value="CARBOHYDRATE KINASE PFKB DOMAIN-CONTAINING PROTEIN"/>
    <property type="match status" value="1"/>
</dbReference>
<dbReference type="GO" id="GO:0016798">
    <property type="term" value="F:hydrolase activity, acting on glycosyl bonds"/>
    <property type="evidence" value="ECO:0007669"/>
    <property type="project" value="UniProtKB-KW"/>
</dbReference>
<evidence type="ECO:0000313" key="7">
    <source>
        <dbReference type="Proteomes" id="UP001178507"/>
    </source>
</evidence>
<keyword evidence="3" id="KW-0464">Manganese</keyword>
<reference evidence="6" key="1">
    <citation type="submission" date="2023-08" db="EMBL/GenBank/DDBJ databases">
        <authorList>
            <person name="Chen Y."/>
            <person name="Shah S."/>
            <person name="Dougan E. K."/>
            <person name="Thang M."/>
            <person name="Chan C."/>
        </authorList>
    </citation>
    <scope>NUCLEOTIDE SEQUENCE</scope>
</reference>
<sequence length="108" mass="11469">MRVQPSSGEAAALVRHQLQLGLTSGVVLAVPVPQQLAAEGQKVEEATRLAVDESLKQGIKGNEVTPFLLKRINELTGGESLRANIALIKHNAEVGALVAVELSKRARL</sequence>
<keyword evidence="2" id="KW-0378">Hydrolase</keyword>
<dbReference type="Gene3D" id="3.40.1790.10">
    <property type="entry name" value="Indigoidine synthase domain"/>
    <property type="match status" value="1"/>
</dbReference>
<organism evidence="6 7">
    <name type="scientific">Effrenium voratum</name>
    <dbReference type="NCBI Taxonomy" id="2562239"/>
    <lineage>
        <taxon>Eukaryota</taxon>
        <taxon>Sar</taxon>
        <taxon>Alveolata</taxon>
        <taxon>Dinophyceae</taxon>
        <taxon>Suessiales</taxon>
        <taxon>Symbiodiniaceae</taxon>
        <taxon>Effrenium</taxon>
    </lineage>
</organism>
<dbReference type="Proteomes" id="UP001178507">
    <property type="component" value="Unassembled WGS sequence"/>
</dbReference>
<dbReference type="InterPro" id="IPR022830">
    <property type="entry name" value="Indigdn_synthA-like"/>
</dbReference>
<gene>
    <name evidence="6" type="ORF">EVOR1521_LOCUS15622</name>
</gene>
<dbReference type="GO" id="GO:0004730">
    <property type="term" value="F:pseudouridylate synthase activity"/>
    <property type="evidence" value="ECO:0007669"/>
    <property type="project" value="InterPro"/>
</dbReference>
<evidence type="ECO:0000256" key="2">
    <source>
        <dbReference type="ARBA" id="ARBA00022801"/>
    </source>
</evidence>
<evidence type="ECO:0000256" key="5">
    <source>
        <dbReference type="ARBA" id="ARBA00023295"/>
    </source>
</evidence>
<dbReference type="GO" id="GO:0005737">
    <property type="term" value="C:cytoplasm"/>
    <property type="evidence" value="ECO:0007669"/>
    <property type="project" value="TreeGrafter"/>
</dbReference>
<comment type="caution">
    <text evidence="6">The sequence shown here is derived from an EMBL/GenBank/DDBJ whole genome shotgun (WGS) entry which is preliminary data.</text>
</comment>
<dbReference type="InterPro" id="IPR007342">
    <property type="entry name" value="PsuG"/>
</dbReference>
<dbReference type="EMBL" id="CAUJNA010002002">
    <property type="protein sequence ID" value="CAJ1390124.1"/>
    <property type="molecule type" value="Genomic_DNA"/>
</dbReference>
<keyword evidence="5" id="KW-0326">Glycosidase</keyword>
<name>A0AA36MXH8_9DINO</name>
<dbReference type="AlphaFoldDB" id="A0AA36MXH8"/>
<dbReference type="GO" id="GO:0046872">
    <property type="term" value="F:metal ion binding"/>
    <property type="evidence" value="ECO:0007669"/>
    <property type="project" value="UniProtKB-KW"/>
</dbReference>
<accession>A0AA36MXH8</accession>
<evidence type="ECO:0000256" key="1">
    <source>
        <dbReference type="ARBA" id="ARBA00022723"/>
    </source>
</evidence>
<evidence type="ECO:0008006" key="8">
    <source>
        <dbReference type="Google" id="ProtNLM"/>
    </source>
</evidence>
<keyword evidence="1" id="KW-0479">Metal-binding</keyword>
<evidence type="ECO:0000313" key="6">
    <source>
        <dbReference type="EMBL" id="CAJ1390124.1"/>
    </source>
</evidence>
<keyword evidence="7" id="KW-1185">Reference proteome</keyword>
<evidence type="ECO:0000256" key="3">
    <source>
        <dbReference type="ARBA" id="ARBA00023211"/>
    </source>
</evidence>